<dbReference type="PROSITE" id="PS50853">
    <property type="entry name" value="FN3"/>
    <property type="match status" value="2"/>
</dbReference>
<feature type="domain" description="Fibronectin type-III" evidence="5">
    <location>
        <begin position="1"/>
        <end position="41"/>
    </location>
</feature>
<dbReference type="Gene3D" id="2.60.40.10">
    <property type="entry name" value="Immunoglobulins"/>
    <property type="match status" value="4"/>
</dbReference>
<evidence type="ECO:0000313" key="7">
    <source>
        <dbReference type="Proteomes" id="UP000252519"/>
    </source>
</evidence>
<dbReference type="PANTHER" id="PTHR13817">
    <property type="entry name" value="TITIN"/>
    <property type="match status" value="1"/>
</dbReference>
<feature type="compositionally biased region" description="Basic and acidic residues" evidence="3">
    <location>
        <begin position="520"/>
        <end position="531"/>
    </location>
</feature>
<evidence type="ECO:0000256" key="2">
    <source>
        <dbReference type="ARBA" id="ARBA00023157"/>
    </source>
</evidence>
<feature type="domain" description="Ig-like" evidence="4">
    <location>
        <begin position="113"/>
        <end position="219"/>
    </location>
</feature>
<reference evidence="6 7" key="1">
    <citation type="submission" date="2014-10" db="EMBL/GenBank/DDBJ databases">
        <title>Draft genome of the hookworm Ancylostoma caninum.</title>
        <authorList>
            <person name="Mitreva M."/>
        </authorList>
    </citation>
    <scope>NUCLEOTIDE SEQUENCE [LARGE SCALE GENOMIC DNA]</scope>
    <source>
        <strain evidence="6 7">Baltimore</strain>
    </source>
</reference>
<dbReference type="PANTHER" id="PTHR13817:SF166">
    <property type="entry name" value="NEURONAL IGCAM-RELATED"/>
    <property type="match status" value="1"/>
</dbReference>
<name>A0A368FAT4_ANCCA</name>
<dbReference type="STRING" id="29170.A0A368FAT4"/>
<dbReference type="Pfam" id="PF07679">
    <property type="entry name" value="I-set"/>
    <property type="match status" value="1"/>
</dbReference>
<comment type="caution">
    <text evidence="6">The sequence shown here is derived from an EMBL/GenBank/DDBJ whole genome shotgun (WGS) entry which is preliminary data.</text>
</comment>
<evidence type="ECO:0000256" key="3">
    <source>
        <dbReference type="SAM" id="MobiDB-lite"/>
    </source>
</evidence>
<evidence type="ECO:0000313" key="6">
    <source>
        <dbReference type="EMBL" id="RCN27935.1"/>
    </source>
</evidence>
<feature type="non-terminal residue" evidence="6">
    <location>
        <position position="1"/>
    </location>
</feature>
<gene>
    <name evidence="6" type="ORF">ANCCAN_26328</name>
</gene>
<keyword evidence="1" id="KW-0677">Repeat</keyword>
<proteinExistence type="predicted"/>
<feature type="region of interest" description="Disordered" evidence="3">
    <location>
        <begin position="520"/>
        <end position="544"/>
    </location>
</feature>
<dbReference type="InterPro" id="IPR036179">
    <property type="entry name" value="Ig-like_dom_sf"/>
</dbReference>
<dbReference type="CDD" id="cd00063">
    <property type="entry name" value="FN3"/>
    <property type="match status" value="2"/>
</dbReference>
<feature type="domain" description="Fibronectin type-III" evidence="5">
    <location>
        <begin position="223"/>
        <end position="319"/>
    </location>
</feature>
<protein>
    <submittedName>
        <fullName evidence="6">Fibronectin type III domain protein</fullName>
    </submittedName>
</protein>
<dbReference type="SUPFAM" id="SSF49265">
    <property type="entry name" value="Fibronectin type III"/>
    <property type="match status" value="2"/>
</dbReference>
<keyword evidence="7" id="KW-1185">Reference proteome</keyword>
<dbReference type="OrthoDB" id="5855336at2759"/>
<dbReference type="EMBL" id="JOJR01003268">
    <property type="protein sequence ID" value="RCN27935.1"/>
    <property type="molecule type" value="Genomic_DNA"/>
</dbReference>
<dbReference type="InterPro" id="IPR003961">
    <property type="entry name" value="FN3_dom"/>
</dbReference>
<sequence>FKFDHQVGLKPKTFYRVRVSAKNDVAEGPVSETKEFETAHSELPIPTDIRTSVAEDNTLTITFSAVRDPDDHSSAIQVTIGIDGSLLARSSMYWVKITASLDNPTRFVQASKPRWFRTGDGRLRTRAEIEGGPVIEKEPNLFETLQLVCRAEGSPVPEVTWYWNDDLIESEKEGWTVQQEQSERVTVSTLARSSVRESGLALCVAGNEDSNATAQVEVRVLGPGSAPRDVRAVGWRNQINVTWQEPLIANGVIMKYIVYYAVRDAADLSDWEKLETDVTEIQVPVMSPETRYLVRVQAATADGPGIISDSVECFSDKHCLLPLSHSVAIFRLRAIRGLLGQVQEMLWPCMIDPVKLGIWLLDNQAIVVNLVSTNVDNFEAEPNQTVVLRCSAQGQPIPRIFYAWDDQQENEITDVLITESTFHISGLFERSALTNQTVICRAENKHESVDVRKVLIIRKPGDVPTNITWSFDENDSLFIDWSRIRYPNGNVSFRTAERPITDVSIVQGYEGDHVVAASDATKRGDQGRQENLETAGQRQPQSAF</sequence>
<dbReference type="AlphaFoldDB" id="A0A368FAT4"/>
<dbReference type="PROSITE" id="PS50835">
    <property type="entry name" value="IG_LIKE"/>
    <property type="match status" value="2"/>
</dbReference>
<organism evidence="6 7">
    <name type="scientific">Ancylostoma caninum</name>
    <name type="common">Dog hookworm</name>
    <dbReference type="NCBI Taxonomy" id="29170"/>
    <lineage>
        <taxon>Eukaryota</taxon>
        <taxon>Metazoa</taxon>
        <taxon>Ecdysozoa</taxon>
        <taxon>Nematoda</taxon>
        <taxon>Chromadorea</taxon>
        <taxon>Rhabditida</taxon>
        <taxon>Rhabditina</taxon>
        <taxon>Rhabditomorpha</taxon>
        <taxon>Strongyloidea</taxon>
        <taxon>Ancylostomatidae</taxon>
        <taxon>Ancylostomatinae</taxon>
        <taxon>Ancylostoma</taxon>
    </lineage>
</organism>
<dbReference type="InterPro" id="IPR013783">
    <property type="entry name" value="Ig-like_fold"/>
</dbReference>
<accession>A0A368FAT4</accession>
<dbReference type="InterPro" id="IPR050964">
    <property type="entry name" value="Striated_Muscle_Regulatory"/>
</dbReference>
<dbReference type="Pfam" id="PF00041">
    <property type="entry name" value="fn3"/>
    <property type="match status" value="1"/>
</dbReference>
<feature type="domain" description="Ig-like" evidence="4">
    <location>
        <begin position="364"/>
        <end position="456"/>
    </location>
</feature>
<feature type="compositionally biased region" description="Polar residues" evidence="3">
    <location>
        <begin position="532"/>
        <end position="544"/>
    </location>
</feature>
<evidence type="ECO:0000259" key="4">
    <source>
        <dbReference type="PROSITE" id="PS50835"/>
    </source>
</evidence>
<dbReference type="InterPro" id="IPR013098">
    <property type="entry name" value="Ig_I-set"/>
</dbReference>
<dbReference type="SMART" id="SM00060">
    <property type="entry name" value="FN3"/>
    <property type="match status" value="1"/>
</dbReference>
<evidence type="ECO:0000256" key="1">
    <source>
        <dbReference type="ARBA" id="ARBA00022737"/>
    </source>
</evidence>
<dbReference type="InterPro" id="IPR007110">
    <property type="entry name" value="Ig-like_dom"/>
</dbReference>
<dbReference type="SUPFAM" id="SSF48726">
    <property type="entry name" value="Immunoglobulin"/>
    <property type="match status" value="2"/>
</dbReference>
<evidence type="ECO:0000259" key="5">
    <source>
        <dbReference type="PROSITE" id="PS50853"/>
    </source>
</evidence>
<keyword evidence="2" id="KW-1015">Disulfide bond</keyword>
<dbReference type="InterPro" id="IPR036116">
    <property type="entry name" value="FN3_sf"/>
</dbReference>
<dbReference type="Proteomes" id="UP000252519">
    <property type="component" value="Unassembled WGS sequence"/>
</dbReference>